<protein>
    <recommendedName>
        <fullName evidence="4">Pectinesterase inhibitor domain-containing protein</fullName>
    </recommendedName>
</protein>
<dbReference type="SUPFAM" id="SSF101148">
    <property type="entry name" value="Plant invertase/pectin methylesterase inhibitor"/>
    <property type="match status" value="1"/>
</dbReference>
<dbReference type="FunFam" id="1.20.140.40:FF:000002">
    <property type="entry name" value="Putative invertase inhibitor"/>
    <property type="match status" value="1"/>
</dbReference>
<dbReference type="GO" id="GO:0005576">
    <property type="term" value="C:extracellular region"/>
    <property type="evidence" value="ECO:0007669"/>
    <property type="project" value="UniProtKB-ARBA"/>
</dbReference>
<dbReference type="OrthoDB" id="682729at2759"/>
<sequence>MCFAHKQDQAQARRKDQSKQSIEATMQERRINLPAVVAAVLLLGTGAAPCCAQAATVMSIEEACQKAASVSAGVSYKHCVSSLASDARSRDAADLHKLAVVAARMAVDHAATTEARMEGLNEVVESPHARARLHHCRELYSAAADVLRDALDNLRARIYGKASQQLAAALGAAESCEDVWKGEDRVPVATHDREYARMAVVALGLTTGIAS</sequence>
<keyword evidence="1" id="KW-0732">Signal</keyword>
<feature type="domain" description="Pectinesterase inhibitor" evidence="4">
    <location>
        <begin position="55"/>
        <end position="205"/>
    </location>
</feature>
<dbReference type="AlphaFoldDB" id="A0A8T0TAV9"/>
<dbReference type="GO" id="GO:0004857">
    <property type="term" value="F:enzyme inhibitor activity"/>
    <property type="evidence" value="ECO:0007669"/>
    <property type="project" value="InterPro"/>
</dbReference>
<evidence type="ECO:0000259" key="4">
    <source>
        <dbReference type="SMART" id="SM00856"/>
    </source>
</evidence>
<keyword evidence="6" id="KW-1185">Reference proteome</keyword>
<dbReference type="SMART" id="SM00856">
    <property type="entry name" value="PMEI"/>
    <property type="match status" value="1"/>
</dbReference>
<organism evidence="5 6">
    <name type="scientific">Panicum virgatum</name>
    <name type="common">Blackwell switchgrass</name>
    <dbReference type="NCBI Taxonomy" id="38727"/>
    <lineage>
        <taxon>Eukaryota</taxon>
        <taxon>Viridiplantae</taxon>
        <taxon>Streptophyta</taxon>
        <taxon>Embryophyta</taxon>
        <taxon>Tracheophyta</taxon>
        <taxon>Spermatophyta</taxon>
        <taxon>Magnoliopsida</taxon>
        <taxon>Liliopsida</taxon>
        <taxon>Poales</taxon>
        <taxon>Poaceae</taxon>
        <taxon>PACMAD clade</taxon>
        <taxon>Panicoideae</taxon>
        <taxon>Panicodae</taxon>
        <taxon>Paniceae</taxon>
        <taxon>Panicinae</taxon>
        <taxon>Panicum</taxon>
        <taxon>Panicum sect. Hiantes</taxon>
    </lineage>
</organism>
<dbReference type="InterPro" id="IPR006501">
    <property type="entry name" value="Pectinesterase_inhib_dom"/>
</dbReference>
<dbReference type="EMBL" id="CM029043">
    <property type="protein sequence ID" value="KAG2608902.1"/>
    <property type="molecule type" value="Genomic_DNA"/>
</dbReference>
<accession>A0A8T0TAV9</accession>
<comment type="similarity">
    <text evidence="3">Belongs to the PMEI family.</text>
</comment>
<dbReference type="Proteomes" id="UP000823388">
    <property type="component" value="Chromosome 4K"/>
</dbReference>
<dbReference type="NCBIfam" id="TIGR01614">
    <property type="entry name" value="PME_inhib"/>
    <property type="match status" value="1"/>
</dbReference>
<keyword evidence="2" id="KW-1015">Disulfide bond</keyword>
<dbReference type="InterPro" id="IPR034088">
    <property type="entry name" value="Pla_a_1-like"/>
</dbReference>
<comment type="caution">
    <text evidence="5">The sequence shown here is derived from an EMBL/GenBank/DDBJ whole genome shotgun (WGS) entry which is preliminary data.</text>
</comment>
<name>A0A8T0TAV9_PANVG</name>
<reference evidence="5" key="1">
    <citation type="submission" date="2020-05" db="EMBL/GenBank/DDBJ databases">
        <title>WGS assembly of Panicum virgatum.</title>
        <authorList>
            <person name="Lovell J.T."/>
            <person name="Jenkins J."/>
            <person name="Shu S."/>
            <person name="Juenger T.E."/>
            <person name="Schmutz J."/>
        </authorList>
    </citation>
    <scope>NUCLEOTIDE SEQUENCE</scope>
    <source>
        <strain evidence="5">AP13</strain>
    </source>
</reference>
<dbReference type="Pfam" id="PF04043">
    <property type="entry name" value="PMEI"/>
    <property type="match status" value="1"/>
</dbReference>
<dbReference type="PANTHER" id="PTHR35357:SF25">
    <property type="entry name" value="OS02G0103300 PROTEIN"/>
    <property type="match status" value="1"/>
</dbReference>
<dbReference type="PANTHER" id="PTHR35357">
    <property type="entry name" value="OS02G0537100 PROTEIN"/>
    <property type="match status" value="1"/>
</dbReference>
<dbReference type="Gene3D" id="1.20.140.40">
    <property type="entry name" value="Invertase/pectin methylesterase inhibitor family protein"/>
    <property type="match status" value="1"/>
</dbReference>
<evidence type="ECO:0000256" key="1">
    <source>
        <dbReference type="ARBA" id="ARBA00022729"/>
    </source>
</evidence>
<evidence type="ECO:0000256" key="3">
    <source>
        <dbReference type="ARBA" id="ARBA00038471"/>
    </source>
</evidence>
<evidence type="ECO:0000313" key="5">
    <source>
        <dbReference type="EMBL" id="KAG2608902.1"/>
    </source>
</evidence>
<dbReference type="InterPro" id="IPR035513">
    <property type="entry name" value="Invertase/methylesterase_inhib"/>
</dbReference>
<gene>
    <name evidence="5" type="ORF">PVAP13_4KG006700</name>
</gene>
<proteinExistence type="inferred from homology"/>
<evidence type="ECO:0000313" key="6">
    <source>
        <dbReference type="Proteomes" id="UP000823388"/>
    </source>
</evidence>
<evidence type="ECO:0000256" key="2">
    <source>
        <dbReference type="ARBA" id="ARBA00023157"/>
    </source>
</evidence>
<dbReference type="CDD" id="cd15795">
    <property type="entry name" value="PMEI-Pla_a_1_like"/>
    <property type="match status" value="1"/>
</dbReference>